<dbReference type="GO" id="GO:0005737">
    <property type="term" value="C:cytoplasm"/>
    <property type="evidence" value="ECO:0007669"/>
    <property type="project" value="TreeGrafter"/>
</dbReference>
<feature type="domain" description="Rieske" evidence="7">
    <location>
        <begin position="410"/>
        <end position="458"/>
    </location>
</feature>
<dbReference type="EC" id="1.4.3.-" evidence="8"/>
<accession>A0A2K4ZME6</accession>
<evidence type="ECO:0000313" key="9">
    <source>
        <dbReference type="Proteomes" id="UP000236311"/>
    </source>
</evidence>
<keyword evidence="2" id="KW-0479">Metal-binding</keyword>
<dbReference type="RefSeq" id="WP_103241687.1">
    <property type="nucleotide sequence ID" value="NZ_JANJZD010000030.1"/>
</dbReference>
<dbReference type="InterPro" id="IPR006076">
    <property type="entry name" value="FAD-dep_OxRdtase"/>
</dbReference>
<dbReference type="Proteomes" id="UP000236311">
    <property type="component" value="Unassembled WGS sequence"/>
</dbReference>
<dbReference type="PANTHER" id="PTHR13847">
    <property type="entry name" value="SARCOSINE DEHYDROGENASE-RELATED"/>
    <property type="match status" value="1"/>
</dbReference>
<dbReference type="Pfam" id="PF00355">
    <property type="entry name" value="Rieske"/>
    <property type="match status" value="1"/>
</dbReference>
<evidence type="ECO:0000256" key="4">
    <source>
        <dbReference type="ARBA" id="ARBA00023014"/>
    </source>
</evidence>
<dbReference type="Gene3D" id="3.30.9.10">
    <property type="entry name" value="D-Amino Acid Oxidase, subunit A, domain 2"/>
    <property type="match status" value="1"/>
</dbReference>
<gene>
    <name evidence="8" type="primary">puuB</name>
    <name evidence="8" type="ORF">AMURIS_04393</name>
</gene>
<evidence type="ECO:0000259" key="7">
    <source>
        <dbReference type="PROSITE" id="PS51296"/>
    </source>
</evidence>
<dbReference type="GO" id="GO:0046872">
    <property type="term" value="F:metal ion binding"/>
    <property type="evidence" value="ECO:0007669"/>
    <property type="project" value="UniProtKB-KW"/>
</dbReference>
<reference evidence="8 9" key="1">
    <citation type="submission" date="2018-01" db="EMBL/GenBank/DDBJ databases">
        <authorList>
            <person name="Gaut B.S."/>
            <person name="Morton B.R."/>
            <person name="Clegg M.T."/>
            <person name="Duvall M.R."/>
        </authorList>
    </citation>
    <scope>NUCLEOTIDE SEQUENCE [LARGE SCALE GENOMIC DNA]</scope>
    <source>
        <strain evidence="8">GP69</strain>
    </source>
</reference>
<dbReference type="GO" id="GO:0016705">
    <property type="term" value="F:oxidoreductase activity, acting on paired donors, with incorporation or reduction of molecular oxygen"/>
    <property type="evidence" value="ECO:0007669"/>
    <property type="project" value="UniProtKB-ARBA"/>
</dbReference>
<organism evidence="8 9">
    <name type="scientific">Acetatifactor muris</name>
    <dbReference type="NCBI Taxonomy" id="879566"/>
    <lineage>
        <taxon>Bacteria</taxon>
        <taxon>Bacillati</taxon>
        <taxon>Bacillota</taxon>
        <taxon>Clostridia</taxon>
        <taxon>Lachnospirales</taxon>
        <taxon>Lachnospiraceae</taxon>
        <taxon>Acetatifactor</taxon>
    </lineage>
</organism>
<dbReference type="PRINTS" id="PR00162">
    <property type="entry name" value="RIESKE"/>
</dbReference>
<dbReference type="Pfam" id="PF01266">
    <property type="entry name" value="DAO"/>
    <property type="match status" value="1"/>
</dbReference>
<sequence>MESVWMNDTEIRKREALPGDMEVPVVVIGAGLAGILTAYYLKQAGIRAVVLEADRIGSGQTKNTTAKITSQHNLIYDRLIRMFGRRMAAYYAGANEAAIGEYERLILEKRIDCDFVKCPAYLYSQAGTELLKREAEAAEALGIKASFGTECELPFTVAGVVRFENQARFHPLRFLEKMAEEVEVYEQTKVLKVTGKRVETARGCVTTEHTVFAAHFPFINVPGYYFARMYQERSYVTALEGAKLPEGMYLGIDREGLSFRTCGNLLLLGGGSHRTGINHGSRAGGECRYEMLRSRGRELYPGCREVLRWSAQDCMTLDGLPYIGRFSRRRPGWYVATGFGKWGMTTAMVSARILTALIGGRDCPEADIFSPQRHFTVQAARELAVHGAHTAKGLAKHFLPAGNREIIPNCPHMGCRLEWNPEEESYDCPCHGSRFDREGHLIDGPAQTDCERHDNSGV</sequence>
<dbReference type="Gene3D" id="2.102.10.10">
    <property type="entry name" value="Rieske [2Fe-2S] iron-sulphur domain"/>
    <property type="match status" value="1"/>
</dbReference>
<evidence type="ECO:0000256" key="3">
    <source>
        <dbReference type="ARBA" id="ARBA00023004"/>
    </source>
</evidence>
<protein>
    <submittedName>
        <fullName evidence="8">Gamma-glutamylputrescine oxidoreductase</fullName>
        <ecNumber evidence="8">1.4.3.-</ecNumber>
    </submittedName>
</protein>
<keyword evidence="6" id="KW-0472">Membrane</keyword>
<dbReference type="InterPro" id="IPR017941">
    <property type="entry name" value="Rieske_2Fe-2S"/>
</dbReference>
<dbReference type="Gene3D" id="3.50.50.60">
    <property type="entry name" value="FAD/NAD(P)-binding domain"/>
    <property type="match status" value="1"/>
</dbReference>
<keyword evidence="3" id="KW-0408">Iron</keyword>
<dbReference type="OrthoDB" id="9767869at2"/>
<keyword evidence="1" id="KW-0001">2Fe-2S</keyword>
<dbReference type="SUPFAM" id="SSF51905">
    <property type="entry name" value="FAD/NAD(P)-binding domain"/>
    <property type="match status" value="1"/>
</dbReference>
<keyword evidence="4" id="KW-0411">Iron-sulfur</keyword>
<keyword evidence="5" id="KW-1015">Disulfide bond</keyword>
<dbReference type="GO" id="GO:0051537">
    <property type="term" value="F:2 iron, 2 sulfur cluster binding"/>
    <property type="evidence" value="ECO:0007669"/>
    <property type="project" value="UniProtKB-KW"/>
</dbReference>
<keyword evidence="6" id="KW-1133">Transmembrane helix</keyword>
<dbReference type="AlphaFoldDB" id="A0A2K4ZME6"/>
<evidence type="ECO:0000256" key="6">
    <source>
        <dbReference type="SAM" id="Phobius"/>
    </source>
</evidence>
<dbReference type="EMBL" id="OFSM01000029">
    <property type="protein sequence ID" value="SOY31648.1"/>
    <property type="molecule type" value="Genomic_DNA"/>
</dbReference>
<keyword evidence="6" id="KW-0812">Transmembrane</keyword>
<evidence type="ECO:0000256" key="5">
    <source>
        <dbReference type="ARBA" id="ARBA00023157"/>
    </source>
</evidence>
<evidence type="ECO:0000256" key="1">
    <source>
        <dbReference type="ARBA" id="ARBA00022714"/>
    </source>
</evidence>
<dbReference type="PROSITE" id="PS51296">
    <property type="entry name" value="RIESKE"/>
    <property type="match status" value="1"/>
</dbReference>
<dbReference type="InterPro" id="IPR036922">
    <property type="entry name" value="Rieske_2Fe-2S_sf"/>
</dbReference>
<dbReference type="InterPro" id="IPR005805">
    <property type="entry name" value="Rieske_Fe-S_prot_C"/>
</dbReference>
<feature type="transmembrane region" description="Helical" evidence="6">
    <location>
        <begin position="21"/>
        <end position="41"/>
    </location>
</feature>
<keyword evidence="9" id="KW-1185">Reference proteome</keyword>
<evidence type="ECO:0000313" key="8">
    <source>
        <dbReference type="EMBL" id="SOY31648.1"/>
    </source>
</evidence>
<dbReference type="PANTHER" id="PTHR13847:SF274">
    <property type="entry name" value="RIESKE 2FE-2S IRON-SULFUR PROTEIN YHFW-RELATED"/>
    <property type="match status" value="1"/>
</dbReference>
<evidence type="ECO:0000256" key="2">
    <source>
        <dbReference type="ARBA" id="ARBA00022723"/>
    </source>
</evidence>
<proteinExistence type="predicted"/>
<keyword evidence="8" id="KW-0560">Oxidoreductase</keyword>
<dbReference type="SUPFAM" id="SSF50022">
    <property type="entry name" value="ISP domain"/>
    <property type="match status" value="1"/>
</dbReference>
<name>A0A2K4ZME6_9FIRM</name>
<dbReference type="InterPro" id="IPR036188">
    <property type="entry name" value="FAD/NAD-bd_sf"/>
</dbReference>
<dbReference type="GO" id="GO:0016020">
    <property type="term" value="C:membrane"/>
    <property type="evidence" value="ECO:0007669"/>
    <property type="project" value="InterPro"/>
</dbReference>
<dbReference type="GO" id="GO:0004497">
    <property type="term" value="F:monooxygenase activity"/>
    <property type="evidence" value="ECO:0007669"/>
    <property type="project" value="UniProtKB-ARBA"/>
</dbReference>